<comment type="cofactor">
    <cofactor evidence="1">
        <name>[4Fe-4S] cluster</name>
        <dbReference type="ChEBI" id="CHEBI:49883"/>
    </cofactor>
</comment>
<evidence type="ECO:0000259" key="8">
    <source>
        <dbReference type="PROSITE" id="PS51918"/>
    </source>
</evidence>
<evidence type="ECO:0000256" key="2">
    <source>
        <dbReference type="ARBA" id="ARBA00022485"/>
    </source>
</evidence>
<protein>
    <submittedName>
        <fullName evidence="9">4Fe-4S cluster-binding domain-containing protein</fullName>
    </submittedName>
</protein>
<dbReference type="RefSeq" id="WP_175369684.1">
    <property type="nucleotide sequence ID" value="NZ_JABWCS010000169.1"/>
</dbReference>
<dbReference type="SUPFAM" id="SSF102114">
    <property type="entry name" value="Radical SAM enzymes"/>
    <property type="match status" value="1"/>
</dbReference>
<dbReference type="InterPro" id="IPR058240">
    <property type="entry name" value="rSAM_sf"/>
</dbReference>
<comment type="caution">
    <text evidence="9">The sequence shown here is derived from an EMBL/GenBank/DDBJ whole genome shotgun (WGS) entry which is preliminary data.</text>
</comment>
<dbReference type="CDD" id="cd01335">
    <property type="entry name" value="Radical_SAM"/>
    <property type="match status" value="1"/>
</dbReference>
<evidence type="ECO:0000256" key="6">
    <source>
        <dbReference type="ARBA" id="ARBA00023014"/>
    </source>
</evidence>
<dbReference type="InterPro" id="IPR023867">
    <property type="entry name" value="Sulphatase_maturase_rSAM"/>
</dbReference>
<dbReference type="SFLD" id="SFLDG01386">
    <property type="entry name" value="main_SPASM_domain-containing"/>
    <property type="match status" value="1"/>
</dbReference>
<dbReference type="GO" id="GO:0016491">
    <property type="term" value="F:oxidoreductase activity"/>
    <property type="evidence" value="ECO:0007669"/>
    <property type="project" value="InterPro"/>
</dbReference>
<evidence type="ECO:0000313" key="9">
    <source>
        <dbReference type="EMBL" id="NUU58966.1"/>
    </source>
</evidence>
<evidence type="ECO:0000256" key="7">
    <source>
        <dbReference type="ARBA" id="ARBA00023601"/>
    </source>
</evidence>
<dbReference type="PROSITE" id="PS01305">
    <property type="entry name" value="MOAA_NIFB_PQQE"/>
    <property type="match status" value="1"/>
</dbReference>
<keyword evidence="5" id="KW-0408">Iron</keyword>
<proteinExistence type="inferred from homology"/>
<dbReference type="EMBL" id="JABWCS010000169">
    <property type="protein sequence ID" value="NUU58966.1"/>
    <property type="molecule type" value="Genomic_DNA"/>
</dbReference>
<evidence type="ECO:0000256" key="5">
    <source>
        <dbReference type="ARBA" id="ARBA00023004"/>
    </source>
</evidence>
<dbReference type="PROSITE" id="PS51918">
    <property type="entry name" value="RADICAL_SAM"/>
    <property type="match status" value="1"/>
</dbReference>
<keyword evidence="4" id="KW-0479">Metal-binding</keyword>
<comment type="similarity">
    <text evidence="7">Belongs to the radical SAM superfamily. Anaerobic sulfatase-maturating enzyme family.</text>
</comment>
<dbReference type="SFLD" id="SFLDG01067">
    <property type="entry name" value="SPASM/twitch_domain_containing"/>
    <property type="match status" value="1"/>
</dbReference>
<dbReference type="Gene3D" id="3.20.20.70">
    <property type="entry name" value="Aldolase class I"/>
    <property type="match status" value="1"/>
</dbReference>
<name>A0A850EEV2_9BACL</name>
<feature type="domain" description="Radical SAM core" evidence="8">
    <location>
        <begin position="69"/>
        <end position="310"/>
    </location>
</feature>
<dbReference type="Pfam" id="PF04055">
    <property type="entry name" value="Radical_SAM"/>
    <property type="match status" value="1"/>
</dbReference>
<dbReference type="PANTHER" id="PTHR43273:SF3">
    <property type="entry name" value="ANAEROBIC SULFATASE-MATURATING ENZYME HOMOLOG ASLB-RELATED"/>
    <property type="match status" value="1"/>
</dbReference>
<dbReference type="InterPro" id="IPR000385">
    <property type="entry name" value="MoaA_NifB_PqqE_Fe-S-bd_CS"/>
</dbReference>
<dbReference type="GO" id="GO:0046872">
    <property type="term" value="F:metal ion binding"/>
    <property type="evidence" value="ECO:0007669"/>
    <property type="project" value="UniProtKB-KW"/>
</dbReference>
<keyword evidence="2" id="KW-0004">4Fe-4S</keyword>
<dbReference type="InterPro" id="IPR013785">
    <property type="entry name" value="Aldolase_TIM"/>
</dbReference>
<evidence type="ECO:0000256" key="1">
    <source>
        <dbReference type="ARBA" id="ARBA00001966"/>
    </source>
</evidence>
<evidence type="ECO:0000256" key="4">
    <source>
        <dbReference type="ARBA" id="ARBA00022723"/>
    </source>
</evidence>
<dbReference type="GO" id="GO:0051539">
    <property type="term" value="F:4 iron, 4 sulfur cluster binding"/>
    <property type="evidence" value="ECO:0007669"/>
    <property type="project" value="UniProtKB-KW"/>
</dbReference>
<accession>A0A850EEV2</accession>
<keyword evidence="6" id="KW-0411">Iron-sulfur</keyword>
<dbReference type="Proteomes" id="UP000564806">
    <property type="component" value="Unassembled WGS sequence"/>
</dbReference>
<keyword evidence="3" id="KW-0949">S-adenosyl-L-methionine</keyword>
<sequence>MKGVHFVSKQGTEYYYDDLTGQIFPSEQVDCSLLGDQFQSLASDRANMGLYINRDADQQDIEDYLCKEANGFKQLLLEVTSFCNLRCKYCIYSDHYQFTKSYENKHMTFAVAKQAVDYYFSNFKEIHRRNPTRSPVIGFYGGEPLLNLRLIKEIVEYIKLTYGEYEGIQYNITTNGIQFTEESQNFLTKHDFSIIVSLDGYKENHDRNRLKADGTGSFDEIMKNLQTFRTNHKGYNKFAISSCYDFKTDMFQLMEFFDGEDLFLARLASVDANNTTYYEQFAHDDVQTFFENLTSMKELFLNLTARNQIKKDSFLYSLVGLNYSELAFHPMMNEKRPHMLPVTASCIPGEKIYVTIDGNFHMCEKINTYYAIGNIEDGIDYGKIAEIINNFKNKVCGNCTECNVTRFCNICFQQCATDHEFEKKDSMCDNIETHVKSMLIDFINVLETNPTLFEEITIDYYKTIYEKVGVVLE</sequence>
<dbReference type="SFLD" id="SFLDS00029">
    <property type="entry name" value="Radical_SAM"/>
    <property type="match status" value="1"/>
</dbReference>
<dbReference type="SFLD" id="SFLDG01384">
    <property type="entry name" value="thioether_bond_formation_requi"/>
    <property type="match status" value="1"/>
</dbReference>
<gene>
    <name evidence="9" type="ORF">HPT30_00960</name>
</gene>
<dbReference type="PANTHER" id="PTHR43273">
    <property type="entry name" value="ANAEROBIC SULFATASE-MATURATING ENZYME HOMOLOG ASLB-RELATED"/>
    <property type="match status" value="1"/>
</dbReference>
<evidence type="ECO:0000313" key="10">
    <source>
        <dbReference type="Proteomes" id="UP000564806"/>
    </source>
</evidence>
<reference evidence="9" key="1">
    <citation type="submission" date="2020-06" db="EMBL/GenBank/DDBJ databases">
        <title>Paenibacillus sp. nov., isolated from soil.</title>
        <authorList>
            <person name="Seo Y.L."/>
        </authorList>
    </citation>
    <scope>NUCLEOTIDE SEQUENCE [LARGE SCALE GENOMIC DNA]</scope>
    <source>
        <strain evidence="9">JW14</strain>
    </source>
</reference>
<organism evidence="9 10">
    <name type="scientific">Paenibacillus agri</name>
    <dbReference type="NCBI Taxonomy" id="2744309"/>
    <lineage>
        <taxon>Bacteria</taxon>
        <taxon>Bacillati</taxon>
        <taxon>Bacillota</taxon>
        <taxon>Bacilli</taxon>
        <taxon>Bacillales</taxon>
        <taxon>Paenibacillaceae</taxon>
        <taxon>Paenibacillus</taxon>
    </lineage>
</organism>
<dbReference type="InterPro" id="IPR007197">
    <property type="entry name" value="rSAM"/>
</dbReference>
<keyword evidence="10" id="KW-1185">Reference proteome</keyword>
<evidence type="ECO:0000256" key="3">
    <source>
        <dbReference type="ARBA" id="ARBA00022691"/>
    </source>
</evidence>
<dbReference type="AlphaFoldDB" id="A0A850EEV2"/>